<dbReference type="EMBL" id="VUMR01000001">
    <property type="protein sequence ID" value="MSS55375.1"/>
    <property type="molecule type" value="Genomic_DNA"/>
</dbReference>
<evidence type="ECO:0000313" key="1">
    <source>
        <dbReference type="EMBL" id="MSS55375.1"/>
    </source>
</evidence>
<dbReference type="RefSeq" id="WP_154555129.1">
    <property type="nucleotide sequence ID" value="NZ_VUMR01000001.1"/>
</dbReference>
<organism evidence="1 2">
    <name type="scientific">Holdemanella porci</name>
    <dbReference type="NCBI Taxonomy" id="2652276"/>
    <lineage>
        <taxon>Bacteria</taxon>
        <taxon>Bacillati</taxon>
        <taxon>Bacillota</taxon>
        <taxon>Erysipelotrichia</taxon>
        <taxon>Erysipelotrichales</taxon>
        <taxon>Erysipelotrichaceae</taxon>
        <taxon>Holdemanella</taxon>
    </lineage>
</organism>
<gene>
    <name evidence="1" type="ORF">FYJ55_00235</name>
</gene>
<dbReference type="Proteomes" id="UP000434241">
    <property type="component" value="Unassembled WGS sequence"/>
</dbReference>
<keyword evidence="2" id="KW-1185">Reference proteome</keyword>
<proteinExistence type="predicted"/>
<name>A0A6N7UZ75_9FIRM</name>
<dbReference type="GeneID" id="93157729"/>
<accession>A0A6N7UZ75</accession>
<comment type="caution">
    <text evidence="1">The sequence shown here is derived from an EMBL/GenBank/DDBJ whole genome shotgun (WGS) entry which is preliminary data.</text>
</comment>
<protein>
    <submittedName>
        <fullName evidence="1">Uncharacterized protein</fullName>
    </submittedName>
</protein>
<reference evidence="1 2" key="1">
    <citation type="submission" date="2019-08" db="EMBL/GenBank/DDBJ databases">
        <title>In-depth cultivation of the pig gut microbiome towards novel bacterial diversity and tailored functional studies.</title>
        <authorList>
            <person name="Wylensek D."/>
            <person name="Hitch T.C.A."/>
            <person name="Clavel T."/>
        </authorList>
    </citation>
    <scope>NUCLEOTIDE SEQUENCE [LARGE SCALE GENOMIC DNA]</scope>
    <source>
        <strain evidence="1 2">LKV-472-APC-3</strain>
    </source>
</reference>
<sequence length="77" mass="9092">MRLPHRCGLGKRYLFLKGRVCCMAIKSFTDTFKIKGSDIDRFCRIMSDTKKIKIQTTNDHHDLKDVEEFKKMFGFSK</sequence>
<evidence type="ECO:0000313" key="2">
    <source>
        <dbReference type="Proteomes" id="UP000434241"/>
    </source>
</evidence>
<dbReference type="AlphaFoldDB" id="A0A6N7UZ75"/>